<dbReference type="RefSeq" id="WP_088644916.1">
    <property type="nucleotide sequence ID" value="NZ_CBDRBW010000002.1"/>
</dbReference>
<keyword evidence="4" id="KW-1185">Reference proteome</keyword>
<feature type="transmembrane region" description="Helical" evidence="2">
    <location>
        <begin position="251"/>
        <end position="268"/>
    </location>
</feature>
<evidence type="ECO:0000313" key="4">
    <source>
        <dbReference type="Proteomes" id="UP000197174"/>
    </source>
</evidence>
<feature type="transmembrane region" description="Helical" evidence="2">
    <location>
        <begin position="74"/>
        <end position="92"/>
    </location>
</feature>
<feature type="transmembrane region" description="Helical" evidence="2">
    <location>
        <begin position="221"/>
        <end position="239"/>
    </location>
</feature>
<keyword evidence="2" id="KW-1133">Transmembrane helix</keyword>
<feature type="transmembrane region" description="Helical" evidence="2">
    <location>
        <begin position="159"/>
        <end position="181"/>
    </location>
</feature>
<feature type="transmembrane region" description="Helical" evidence="2">
    <location>
        <begin position="188"/>
        <end position="209"/>
    </location>
</feature>
<dbReference type="OrthoDB" id="3694109at2"/>
<accession>A0A246RK64</accession>
<evidence type="ECO:0000256" key="1">
    <source>
        <dbReference type="SAM" id="MobiDB-lite"/>
    </source>
</evidence>
<feature type="region of interest" description="Disordered" evidence="1">
    <location>
        <begin position="376"/>
        <end position="398"/>
    </location>
</feature>
<name>A0A246RK64_9ACTN</name>
<dbReference type="AlphaFoldDB" id="A0A246RK64"/>
<feature type="region of interest" description="Disordered" evidence="1">
    <location>
        <begin position="306"/>
        <end position="352"/>
    </location>
</feature>
<dbReference type="Proteomes" id="UP000197174">
    <property type="component" value="Unassembled WGS sequence"/>
</dbReference>
<protein>
    <submittedName>
        <fullName evidence="3">Uncharacterized protein</fullName>
    </submittedName>
</protein>
<dbReference type="EMBL" id="MZMV01000027">
    <property type="protein sequence ID" value="OWV05831.1"/>
    <property type="molecule type" value="Genomic_DNA"/>
</dbReference>
<reference evidence="3 4" key="1">
    <citation type="submission" date="2017-03" db="EMBL/GenBank/DDBJ databases">
        <title>Whole genome sequence of Micromonospora wenchangensis, isolated from mangrove soil.</title>
        <authorList>
            <person name="Yang H."/>
        </authorList>
    </citation>
    <scope>NUCLEOTIDE SEQUENCE [LARGE SCALE GENOMIC DNA]</scope>
    <source>
        <strain evidence="3 4">CCTCC AA 2012002</strain>
    </source>
</reference>
<proteinExistence type="predicted"/>
<keyword evidence="2" id="KW-0812">Transmembrane</keyword>
<evidence type="ECO:0000256" key="2">
    <source>
        <dbReference type="SAM" id="Phobius"/>
    </source>
</evidence>
<feature type="transmembrane region" description="Helical" evidence="2">
    <location>
        <begin position="104"/>
        <end position="122"/>
    </location>
</feature>
<keyword evidence="2" id="KW-0472">Membrane</keyword>
<evidence type="ECO:0000313" key="3">
    <source>
        <dbReference type="EMBL" id="OWV05831.1"/>
    </source>
</evidence>
<comment type="caution">
    <text evidence="3">The sequence shown here is derived from an EMBL/GenBank/DDBJ whole genome shotgun (WGS) entry which is preliminary data.</text>
</comment>
<gene>
    <name evidence="3" type="ORF">B5D80_17310</name>
</gene>
<sequence>MGGCSPPSPLDIITGFFSFLGDPIGTLVRMIANLMLAAAISIFAELSASVPTLGTTTEGGPDDVPSLISDQIEWVVTYLAIGSVLFAAARMAMERKGTAGRTALQGFLRVILVAGAGSWVVGRAASLSDGFSDHLLKSAAMQVIMGVPCVDNGSSIESFLLLVLAFLLLIAAIVHVLMLYLRLGVMTIMLGTLPLAAAASMTNWGAGWWRKHIGWTVAWLLYKPAVGLIMFSGAEMLAVGSRTQNSSHIRIAGIGVLLLSAIALPALLKIVVPATAALGTGDPTGTAVSAAGGMVASGAKRVAGSALSSGGGGGGAPSGARGPQGRQGDTGRQGPSGSEGRTGRNAGGSAGSAAAAGSAARLAGPVGAAIDGAHRAARAGRNMAAGTVSGADGDAGHN</sequence>
<organism evidence="3 4">
    <name type="scientific">Micromonospora wenchangensis</name>
    <dbReference type="NCBI Taxonomy" id="1185415"/>
    <lineage>
        <taxon>Bacteria</taxon>
        <taxon>Bacillati</taxon>
        <taxon>Actinomycetota</taxon>
        <taxon>Actinomycetes</taxon>
        <taxon>Micromonosporales</taxon>
        <taxon>Micromonosporaceae</taxon>
        <taxon>Micromonospora</taxon>
    </lineage>
</organism>
<feature type="transmembrane region" description="Helical" evidence="2">
    <location>
        <begin position="34"/>
        <end position="54"/>
    </location>
</feature>